<evidence type="ECO:0000256" key="2">
    <source>
        <dbReference type="ARBA" id="ARBA00022730"/>
    </source>
</evidence>
<comment type="function">
    <text evidence="6 8 9">Binds directly to 23S ribosomal RNA and is necessary for the in vitro assembly process of the 50S ribosomal subunit. It is not involved in the protein synthesizing functions of that subunit.</text>
</comment>
<gene>
    <name evidence="8 11" type="primary">rplT</name>
    <name evidence="11" type="ORF">MGM1_1080</name>
</gene>
<dbReference type="Proteomes" id="UP000030066">
    <property type="component" value="Chromosome"/>
</dbReference>
<dbReference type="GO" id="GO:0006412">
    <property type="term" value="P:translation"/>
    <property type="evidence" value="ECO:0007669"/>
    <property type="project" value="InterPro"/>
</dbReference>
<dbReference type="AlphaFoldDB" id="A0A097SSD6"/>
<dbReference type="InterPro" id="IPR035566">
    <property type="entry name" value="Ribosomal_protein_bL20_C"/>
</dbReference>
<dbReference type="InterPro" id="IPR049946">
    <property type="entry name" value="RIBOSOMAL_L20_CS"/>
</dbReference>
<dbReference type="STRING" id="1318617.MGM1_1080"/>
<evidence type="ECO:0000256" key="7">
    <source>
        <dbReference type="ARBA" id="ARBA00035172"/>
    </source>
</evidence>
<dbReference type="Pfam" id="PF00453">
    <property type="entry name" value="Ribosomal_L20"/>
    <property type="match status" value="1"/>
</dbReference>
<dbReference type="GO" id="GO:0003735">
    <property type="term" value="F:structural constituent of ribosome"/>
    <property type="evidence" value="ECO:0007669"/>
    <property type="project" value="InterPro"/>
</dbReference>
<proteinExistence type="inferred from homology"/>
<dbReference type="GO" id="GO:0005840">
    <property type="term" value="C:ribosome"/>
    <property type="evidence" value="ECO:0007669"/>
    <property type="project" value="UniProtKB-KW"/>
</dbReference>
<dbReference type="eggNOG" id="COG0292">
    <property type="taxonomic scope" value="Bacteria"/>
</dbReference>
<dbReference type="Gene3D" id="1.10.1900.20">
    <property type="entry name" value="Ribosomal protein L20"/>
    <property type="match status" value="1"/>
</dbReference>
<evidence type="ECO:0000256" key="8">
    <source>
        <dbReference type="HAMAP-Rule" id="MF_00382"/>
    </source>
</evidence>
<dbReference type="PRINTS" id="PR00062">
    <property type="entry name" value="RIBOSOMALL20"/>
</dbReference>
<evidence type="ECO:0000256" key="5">
    <source>
        <dbReference type="ARBA" id="ARBA00023274"/>
    </source>
</evidence>
<feature type="region of interest" description="Disordered" evidence="10">
    <location>
        <begin position="1"/>
        <end position="23"/>
    </location>
</feature>
<dbReference type="PROSITE" id="PS00937">
    <property type="entry name" value="RIBOSOMAL_L20"/>
    <property type="match status" value="1"/>
</dbReference>
<comment type="similarity">
    <text evidence="1 8 9">Belongs to the bacterial ribosomal protein bL20 family.</text>
</comment>
<dbReference type="CDD" id="cd07026">
    <property type="entry name" value="Ribosomal_L20"/>
    <property type="match status" value="1"/>
</dbReference>
<reference evidence="11 12" key="1">
    <citation type="journal article" date="2014" name="PLoS ONE">
        <title>An emerging Mycoplasma associated with trichomoniasis, vaginal infection and disease.</title>
        <authorList>
            <consortium name="Vaginal Microbiome Consortium"/>
            <person name="Fettweis J.M."/>
            <person name="Serrano M.G."/>
            <person name="Huang B."/>
            <person name="Brooks J.P."/>
            <person name="Glascock A.L."/>
            <person name="Sheth N.U."/>
            <person name="Strauss J.F.III."/>
            <person name="Jefferson K.K."/>
            <person name="Buck G.A."/>
        </authorList>
    </citation>
    <scope>NUCLEOTIDE SEQUENCE [LARGE SCALE GENOMIC DNA]</scope>
    <source>
        <strain evidence="11 12">VCU_M1</strain>
    </source>
</reference>
<evidence type="ECO:0000313" key="12">
    <source>
        <dbReference type="Proteomes" id="UP000030066"/>
    </source>
</evidence>
<dbReference type="NCBIfam" id="TIGR01032">
    <property type="entry name" value="rplT_bact"/>
    <property type="match status" value="1"/>
</dbReference>
<dbReference type="InterPro" id="IPR005813">
    <property type="entry name" value="Ribosomal_bL20"/>
</dbReference>
<dbReference type="HOGENOM" id="CLU_123265_0_1_14"/>
<evidence type="ECO:0000256" key="10">
    <source>
        <dbReference type="SAM" id="MobiDB-lite"/>
    </source>
</evidence>
<keyword evidence="4 8" id="KW-0689">Ribosomal protein</keyword>
<evidence type="ECO:0000256" key="3">
    <source>
        <dbReference type="ARBA" id="ARBA00022884"/>
    </source>
</evidence>
<keyword evidence="12" id="KW-1185">Reference proteome</keyword>
<sequence length="119" mass="14065">MRATNGKSTRQRRKAMKKRVEGSWGTRHTSFKIAHQTYIQAQEYAYIGRKQKKRNFRKLWIQRINGQCRALGITYSRLMEGLKKQNIAINRKMLSELAIHNPEQFKAIVLKVKTSMEKK</sequence>
<dbReference type="GO" id="GO:0000027">
    <property type="term" value="P:ribosomal large subunit assembly"/>
    <property type="evidence" value="ECO:0007669"/>
    <property type="project" value="UniProtKB-UniRule"/>
</dbReference>
<protein>
    <recommendedName>
        <fullName evidence="7 8">Large ribosomal subunit protein bL20</fullName>
    </recommendedName>
</protein>
<keyword evidence="3 8" id="KW-0694">RNA-binding</keyword>
<name>A0A097SSD6_9BACT</name>
<organism evidence="11 12">
    <name type="scientific">Candidatus Malacoplasma girerdii</name>
    <dbReference type="NCBI Taxonomy" id="1318617"/>
    <lineage>
        <taxon>Bacteria</taxon>
        <taxon>Bacillati</taxon>
        <taxon>Mycoplasmatota</taxon>
        <taxon>Mycoplasmoidales</taxon>
        <taxon>Mycoplasmoidaceae</taxon>
        <taxon>Malacoplasma</taxon>
    </lineage>
</organism>
<dbReference type="SUPFAM" id="SSF74731">
    <property type="entry name" value="Ribosomal protein L20"/>
    <property type="match status" value="1"/>
</dbReference>
<evidence type="ECO:0000256" key="9">
    <source>
        <dbReference type="RuleBase" id="RU000560"/>
    </source>
</evidence>
<keyword evidence="2 8" id="KW-0699">rRNA-binding</keyword>
<dbReference type="EMBL" id="CP007711">
    <property type="protein sequence ID" value="AIV03495.1"/>
    <property type="molecule type" value="Genomic_DNA"/>
</dbReference>
<dbReference type="GO" id="GO:0019843">
    <property type="term" value="F:rRNA binding"/>
    <property type="evidence" value="ECO:0007669"/>
    <property type="project" value="UniProtKB-UniRule"/>
</dbReference>
<dbReference type="GO" id="GO:1990904">
    <property type="term" value="C:ribonucleoprotein complex"/>
    <property type="evidence" value="ECO:0007669"/>
    <property type="project" value="UniProtKB-KW"/>
</dbReference>
<dbReference type="FunFam" id="1.10.1900.20:FF:000001">
    <property type="entry name" value="50S ribosomal protein L20"/>
    <property type="match status" value="1"/>
</dbReference>
<dbReference type="KEGG" id="mgj:MGM1_1080"/>
<dbReference type="HAMAP" id="MF_00382">
    <property type="entry name" value="Ribosomal_bL20"/>
    <property type="match status" value="1"/>
</dbReference>
<evidence type="ECO:0000256" key="1">
    <source>
        <dbReference type="ARBA" id="ARBA00007698"/>
    </source>
</evidence>
<evidence type="ECO:0000313" key="11">
    <source>
        <dbReference type="EMBL" id="AIV03495.1"/>
    </source>
</evidence>
<dbReference type="PANTHER" id="PTHR10986">
    <property type="entry name" value="39S RIBOSOMAL PROTEIN L20"/>
    <property type="match status" value="1"/>
</dbReference>
<evidence type="ECO:0000256" key="4">
    <source>
        <dbReference type="ARBA" id="ARBA00022980"/>
    </source>
</evidence>
<dbReference type="Gene3D" id="6.10.160.10">
    <property type="match status" value="1"/>
</dbReference>
<keyword evidence="5 8" id="KW-0687">Ribonucleoprotein</keyword>
<evidence type="ECO:0000256" key="6">
    <source>
        <dbReference type="ARBA" id="ARBA00024775"/>
    </source>
</evidence>
<accession>A0A097SSD6</accession>